<feature type="region of interest" description="Disordered" evidence="1">
    <location>
        <begin position="67"/>
        <end position="92"/>
    </location>
</feature>
<evidence type="ECO:0000313" key="4">
    <source>
        <dbReference type="Proteomes" id="UP000030765"/>
    </source>
</evidence>
<accession>A0A084VB01</accession>
<dbReference type="VEuPathDB" id="VectorBase:ASIC001066"/>
<protein>
    <submittedName>
        <fullName evidence="2 3">Uncharacterized protein</fullName>
    </submittedName>
</protein>
<evidence type="ECO:0000313" key="3">
    <source>
        <dbReference type="EnsemblMetazoa" id="ASIC001066-PA"/>
    </source>
</evidence>
<dbReference type="Proteomes" id="UP000030765">
    <property type="component" value="Unassembled WGS sequence"/>
</dbReference>
<dbReference type="EMBL" id="KE524242">
    <property type="protein sequence ID" value="KFB35145.1"/>
    <property type="molecule type" value="Genomic_DNA"/>
</dbReference>
<reference evidence="3" key="2">
    <citation type="submission" date="2020-05" db="UniProtKB">
        <authorList>
            <consortium name="EnsemblMetazoa"/>
        </authorList>
    </citation>
    <scope>IDENTIFICATION</scope>
</reference>
<keyword evidence="4" id="KW-1185">Reference proteome</keyword>
<proteinExistence type="predicted"/>
<reference evidence="2 4" key="1">
    <citation type="journal article" date="2014" name="BMC Genomics">
        <title>Genome sequence of Anopheles sinensis provides insight into genetics basis of mosquito competence for malaria parasites.</title>
        <authorList>
            <person name="Zhou D."/>
            <person name="Zhang D."/>
            <person name="Ding G."/>
            <person name="Shi L."/>
            <person name="Hou Q."/>
            <person name="Ye Y."/>
            <person name="Xu Y."/>
            <person name="Zhou H."/>
            <person name="Xiong C."/>
            <person name="Li S."/>
            <person name="Yu J."/>
            <person name="Hong S."/>
            <person name="Yu X."/>
            <person name="Zou P."/>
            <person name="Chen C."/>
            <person name="Chang X."/>
            <person name="Wang W."/>
            <person name="Lv Y."/>
            <person name="Sun Y."/>
            <person name="Ma L."/>
            <person name="Shen B."/>
            <person name="Zhu C."/>
        </authorList>
    </citation>
    <scope>NUCLEOTIDE SEQUENCE [LARGE SCALE GENOMIC DNA]</scope>
</reference>
<evidence type="ECO:0000256" key="1">
    <source>
        <dbReference type="SAM" id="MobiDB-lite"/>
    </source>
</evidence>
<evidence type="ECO:0000313" key="2">
    <source>
        <dbReference type="EMBL" id="KFB35145.1"/>
    </source>
</evidence>
<organism evidence="2">
    <name type="scientific">Anopheles sinensis</name>
    <name type="common">Mosquito</name>
    <dbReference type="NCBI Taxonomy" id="74873"/>
    <lineage>
        <taxon>Eukaryota</taxon>
        <taxon>Metazoa</taxon>
        <taxon>Ecdysozoa</taxon>
        <taxon>Arthropoda</taxon>
        <taxon>Hexapoda</taxon>
        <taxon>Insecta</taxon>
        <taxon>Pterygota</taxon>
        <taxon>Neoptera</taxon>
        <taxon>Endopterygota</taxon>
        <taxon>Diptera</taxon>
        <taxon>Nematocera</taxon>
        <taxon>Culicoidea</taxon>
        <taxon>Culicidae</taxon>
        <taxon>Anophelinae</taxon>
        <taxon>Anopheles</taxon>
    </lineage>
</organism>
<sequence>MAEEYPYSRIPLTNDCFRAGYDIQGQDFPESPNVQQLTHAQRLAHMNPKGQDFPESPNVQQLTHAPRLAHMNPKGQDFPESPNVQRLIARYH</sequence>
<dbReference type="AlphaFoldDB" id="A0A084VB01"/>
<dbReference type="EnsemblMetazoa" id="ASIC001066-RA">
    <property type="protein sequence ID" value="ASIC001066-PA"/>
    <property type="gene ID" value="ASIC001066"/>
</dbReference>
<name>A0A084VB01_ANOSI</name>
<gene>
    <name evidence="2" type="ORF">ZHAS_00001066</name>
</gene>
<dbReference type="EMBL" id="ATLV01004829">
    <property type="status" value="NOT_ANNOTATED_CDS"/>
    <property type="molecule type" value="Genomic_DNA"/>
</dbReference>